<dbReference type="Pfam" id="PF07007">
    <property type="entry name" value="LprI"/>
    <property type="match status" value="1"/>
</dbReference>
<dbReference type="EMBL" id="SGIS01000023">
    <property type="protein sequence ID" value="RZF63674.1"/>
    <property type="molecule type" value="Genomic_DNA"/>
</dbReference>
<keyword evidence="3" id="KW-1185">Reference proteome</keyword>
<dbReference type="OrthoDB" id="7340239at2"/>
<accession>A0A4Q6Y1R3</accession>
<dbReference type="RefSeq" id="WP_130158967.1">
    <property type="nucleotide sequence ID" value="NZ_SGIS01000023.1"/>
</dbReference>
<dbReference type="InterPro" id="IPR009739">
    <property type="entry name" value="LprI-like_N"/>
</dbReference>
<gene>
    <name evidence="2" type="ORF">EWE75_15210</name>
</gene>
<dbReference type="AlphaFoldDB" id="A0A4Q6Y1R3"/>
<sequence length="139" mass="14883">MPLTLILLALASTAPQQTARPADAFGRCLKDSSSMLSDAQCYATEQERLEAEQKTLLDTLSARLKRPGPPASDYAAAAAALAKAQAAWSAYKDADCEIIDHVFGDGNAAGLAGGTCLIDHYRTRNAVLRAWLDEYLSDH</sequence>
<evidence type="ECO:0000259" key="1">
    <source>
        <dbReference type="Pfam" id="PF07007"/>
    </source>
</evidence>
<evidence type="ECO:0000313" key="3">
    <source>
        <dbReference type="Proteomes" id="UP000292085"/>
    </source>
</evidence>
<evidence type="ECO:0000313" key="2">
    <source>
        <dbReference type="EMBL" id="RZF63674.1"/>
    </source>
</evidence>
<protein>
    <submittedName>
        <fullName evidence="2">DUF1311 domain-containing protein</fullName>
    </submittedName>
</protein>
<dbReference type="Proteomes" id="UP000292085">
    <property type="component" value="Unassembled WGS sequence"/>
</dbReference>
<dbReference type="Gene3D" id="1.20.1270.180">
    <property type="match status" value="1"/>
</dbReference>
<feature type="domain" description="Lysozyme inhibitor LprI-like N-terminal" evidence="1">
    <location>
        <begin position="30"/>
        <end position="126"/>
    </location>
</feature>
<proteinExistence type="predicted"/>
<comment type="caution">
    <text evidence="2">The sequence shown here is derived from an EMBL/GenBank/DDBJ whole genome shotgun (WGS) entry which is preliminary data.</text>
</comment>
<organism evidence="2 3">
    <name type="scientific">Sphingomonas populi</name>
    <dbReference type="NCBI Taxonomy" id="2484750"/>
    <lineage>
        <taxon>Bacteria</taxon>
        <taxon>Pseudomonadati</taxon>
        <taxon>Pseudomonadota</taxon>
        <taxon>Alphaproteobacteria</taxon>
        <taxon>Sphingomonadales</taxon>
        <taxon>Sphingomonadaceae</taxon>
        <taxon>Sphingomonas</taxon>
    </lineage>
</organism>
<reference evidence="2 3" key="1">
    <citation type="submission" date="2019-02" db="EMBL/GenBank/DDBJ databases">
        <authorList>
            <person name="Li Y."/>
        </authorList>
    </citation>
    <scope>NUCLEOTIDE SEQUENCE [LARGE SCALE GENOMIC DNA]</scope>
    <source>
        <strain evidence="2 3">3-7</strain>
    </source>
</reference>
<name>A0A4Q6Y1R3_9SPHN</name>